<feature type="signal peptide" evidence="3">
    <location>
        <begin position="1"/>
        <end position="30"/>
    </location>
</feature>
<evidence type="ECO:0000256" key="1">
    <source>
        <dbReference type="ARBA" id="ARBA00008668"/>
    </source>
</evidence>
<organism evidence="4 5">
    <name type="scientific">Durio zibethinus</name>
    <name type="common">Durian</name>
    <dbReference type="NCBI Taxonomy" id="66656"/>
    <lineage>
        <taxon>Eukaryota</taxon>
        <taxon>Viridiplantae</taxon>
        <taxon>Streptophyta</taxon>
        <taxon>Embryophyta</taxon>
        <taxon>Tracheophyta</taxon>
        <taxon>Spermatophyta</taxon>
        <taxon>Magnoliopsida</taxon>
        <taxon>eudicotyledons</taxon>
        <taxon>Gunneridae</taxon>
        <taxon>Pentapetalae</taxon>
        <taxon>rosids</taxon>
        <taxon>malvids</taxon>
        <taxon>Malvales</taxon>
        <taxon>Malvaceae</taxon>
        <taxon>Helicteroideae</taxon>
        <taxon>Durio</taxon>
    </lineage>
</organism>
<proteinExistence type="inferred from homology"/>
<evidence type="ECO:0000256" key="2">
    <source>
        <dbReference type="ARBA" id="ARBA00022729"/>
    </source>
</evidence>
<dbReference type="Gene3D" id="3.40.50.1110">
    <property type="entry name" value="SGNH hydrolase"/>
    <property type="match status" value="1"/>
</dbReference>
<evidence type="ECO:0000313" key="4">
    <source>
        <dbReference type="Proteomes" id="UP000515121"/>
    </source>
</evidence>
<accession>A0A6P6BJL0</accession>
<keyword evidence="4" id="KW-1185">Reference proteome</keyword>
<dbReference type="InterPro" id="IPR035669">
    <property type="entry name" value="SGNH_plant_lipase-like"/>
</dbReference>
<dbReference type="InterPro" id="IPR001087">
    <property type="entry name" value="GDSL"/>
</dbReference>
<gene>
    <name evidence="5" type="primary">LOC111318636</name>
</gene>
<dbReference type="CDD" id="cd01837">
    <property type="entry name" value="SGNH_plant_lipase_like"/>
    <property type="match status" value="1"/>
</dbReference>
<dbReference type="GeneID" id="111318636"/>
<dbReference type="Proteomes" id="UP000515121">
    <property type="component" value="Unplaced"/>
</dbReference>
<dbReference type="InterPro" id="IPR044552">
    <property type="entry name" value="GLIP1-5/GLL25"/>
</dbReference>
<dbReference type="InterPro" id="IPR036514">
    <property type="entry name" value="SGNH_hydro_sf"/>
</dbReference>
<dbReference type="RefSeq" id="XP_022777243.1">
    <property type="nucleotide sequence ID" value="XM_022921508.1"/>
</dbReference>
<dbReference type="GO" id="GO:0016298">
    <property type="term" value="F:lipase activity"/>
    <property type="evidence" value="ECO:0007669"/>
    <property type="project" value="TreeGrafter"/>
</dbReference>
<sequence length="377" mass="42477">MEKNLIMARLSPPSFISFLHVALLATCCRGKSQQLPKKHVPFFIFGDSFLDVGNNNYINTSTLDQANFWPYGETYFKFPTGRFSDGRLISDFIAEHANLPLIPPFLQPGFRQYYLGVNFASAGAGALAETFRGVVIDLKTQLSYFNKLESRMRQKLGIDEAKLTISRAVYLFSIGTNDYTSPFLTNSTILNNYSHSTYVGMVISNLTTAIKEIYRRGGRKFAFINLPDLGCLPGVRLLKTETNGSCLEEATSLATLHNKALSKLLSELEKRLKGFKYSFFDFNSNLRQRMHHPSKYGFKEGETACCGTGKYRGVFSCGGKRTVKKFELCKNPNEYVFWDSFHLTGKIYKQLANAMWSGTTNSSGVGPHNMKKLFRIP</sequence>
<evidence type="ECO:0000256" key="3">
    <source>
        <dbReference type="SAM" id="SignalP"/>
    </source>
</evidence>
<dbReference type="Pfam" id="PF00657">
    <property type="entry name" value="Lipase_GDSL"/>
    <property type="match status" value="1"/>
</dbReference>
<dbReference type="AlphaFoldDB" id="A0A6P6BJL0"/>
<reference evidence="5" key="1">
    <citation type="submission" date="2025-08" db="UniProtKB">
        <authorList>
            <consortium name="RefSeq"/>
        </authorList>
    </citation>
    <scope>IDENTIFICATION</scope>
    <source>
        <tissue evidence="5">Fruit stalk</tissue>
    </source>
</reference>
<protein>
    <submittedName>
        <fullName evidence="5">GDSL esterase/lipase 5-like</fullName>
    </submittedName>
</protein>
<dbReference type="KEGG" id="dzi:111318636"/>
<dbReference type="PANTHER" id="PTHR45966:SF4">
    <property type="entry name" value="GDSL ESTERASE_LIPASE 5"/>
    <property type="match status" value="1"/>
</dbReference>
<comment type="similarity">
    <text evidence="1">Belongs to the 'GDSL' lipolytic enzyme family.</text>
</comment>
<dbReference type="PANTHER" id="PTHR45966">
    <property type="entry name" value="GDSL-LIKE LIPASE/ACYLHYDROLASE"/>
    <property type="match status" value="1"/>
</dbReference>
<name>A0A6P6BJL0_DURZI</name>
<evidence type="ECO:0000313" key="5">
    <source>
        <dbReference type="RefSeq" id="XP_022777243.1"/>
    </source>
</evidence>
<feature type="chain" id="PRO_5027996331" evidence="3">
    <location>
        <begin position="31"/>
        <end position="377"/>
    </location>
</feature>
<dbReference type="OrthoDB" id="1600564at2759"/>
<keyword evidence="2 3" id="KW-0732">Signal</keyword>
<dbReference type="SUPFAM" id="SSF52266">
    <property type="entry name" value="SGNH hydrolase"/>
    <property type="match status" value="1"/>
</dbReference>